<dbReference type="EMBL" id="NITV01000007">
    <property type="protein sequence ID" value="PDO85625.1"/>
    <property type="molecule type" value="Genomic_DNA"/>
</dbReference>
<gene>
    <name evidence="1" type="ORF">BK796_14060</name>
</gene>
<name>A0ABX4IQZ4_9ENTR</name>
<evidence type="ECO:0000313" key="1">
    <source>
        <dbReference type="EMBL" id="PDO85625.1"/>
    </source>
</evidence>
<accession>A0ABX4IQZ4</accession>
<proteinExistence type="predicted"/>
<dbReference type="RefSeq" id="WP_097401013.1">
    <property type="nucleotide sequence ID" value="NZ_CP158850.1"/>
</dbReference>
<protein>
    <submittedName>
        <fullName evidence="1">Uncharacterized protein</fullName>
    </submittedName>
</protein>
<keyword evidence="2" id="KW-1185">Reference proteome</keyword>
<evidence type="ECO:0000313" key="2">
    <source>
        <dbReference type="Proteomes" id="UP000219642"/>
    </source>
</evidence>
<reference evidence="1 2" key="1">
    <citation type="submission" date="2017-06" db="EMBL/GenBank/DDBJ databases">
        <title>Draft genome sequence of nitrogen-fixing Kosakonia pseudosacchari strain NN143 isolated from sugarcane roots.</title>
        <authorList>
            <person name="Li Y."/>
            <person name="Li S."/>
            <person name="Lin L."/>
            <person name="Wu X."/>
            <person name="Yang L."/>
            <person name="Li Y."/>
            <person name="An Q."/>
        </authorList>
    </citation>
    <scope>NUCLEOTIDE SEQUENCE [LARGE SCALE GENOMIC DNA]</scope>
    <source>
        <strain evidence="1 2">NN143</strain>
    </source>
</reference>
<dbReference type="Proteomes" id="UP000219642">
    <property type="component" value="Unassembled WGS sequence"/>
</dbReference>
<organism evidence="1 2">
    <name type="scientific">Kosakonia pseudosacchari</name>
    <dbReference type="NCBI Taxonomy" id="1646340"/>
    <lineage>
        <taxon>Bacteria</taxon>
        <taxon>Pseudomonadati</taxon>
        <taxon>Pseudomonadota</taxon>
        <taxon>Gammaproteobacteria</taxon>
        <taxon>Enterobacterales</taxon>
        <taxon>Enterobacteriaceae</taxon>
        <taxon>Kosakonia</taxon>
    </lineage>
</organism>
<sequence length="104" mass="12371">MFANLLHIRFTDGGFFCCIFQRVESFALLAPVNLTISANSRLLWHWYVLRRISIAVTMLRHVWSYPYEETLERQNIFPLQAIDWFSACRVEEFRKVQTGKQVTQ</sequence>
<comment type="caution">
    <text evidence="1">The sequence shown here is derived from an EMBL/GenBank/DDBJ whole genome shotgun (WGS) entry which is preliminary data.</text>
</comment>